<name>A0ABT6Y7E4_9BACT</name>
<reference evidence="12 13" key="1">
    <citation type="submission" date="2023-05" db="EMBL/GenBank/DDBJ databases">
        <title>Novel species of genus Flectobacillus isolated from stream in China.</title>
        <authorList>
            <person name="Lu H."/>
        </authorList>
    </citation>
    <scope>NUCLEOTIDE SEQUENCE [LARGE SCALE GENOMIC DNA]</scope>
    <source>
        <strain evidence="12 13">KCTC 42575</strain>
    </source>
</reference>
<keyword evidence="13" id="KW-1185">Reference proteome</keyword>
<evidence type="ECO:0000256" key="3">
    <source>
        <dbReference type="ARBA" id="ARBA00022448"/>
    </source>
</evidence>
<dbReference type="PANTHER" id="PTHR34182">
    <property type="entry name" value="PROTEIN-EXPORT MEMBRANE PROTEIN SECG"/>
    <property type="match status" value="1"/>
</dbReference>
<organism evidence="12 13">
    <name type="scientific">Flectobacillus roseus</name>
    <dbReference type="NCBI Taxonomy" id="502259"/>
    <lineage>
        <taxon>Bacteria</taxon>
        <taxon>Pseudomonadati</taxon>
        <taxon>Bacteroidota</taxon>
        <taxon>Cytophagia</taxon>
        <taxon>Cytophagales</taxon>
        <taxon>Flectobacillaceae</taxon>
        <taxon>Flectobacillus</taxon>
    </lineage>
</organism>
<evidence type="ECO:0000256" key="8">
    <source>
        <dbReference type="ARBA" id="ARBA00023010"/>
    </source>
</evidence>
<comment type="subcellular location">
    <subcellularLocation>
        <location evidence="1 10">Cell membrane</location>
        <topology evidence="1 10">Multi-pass membrane protein</topology>
    </subcellularLocation>
</comment>
<sequence length="119" mass="11749">MFGAVIVIICIVAVLLVFVVLVQNPKGGGLSGEFGSAGASQMFGVQRTGDLLEQITWGGAILIALLTLGSKFLTPTASEGINSVNVEKAATKTIPAAVPAPAPAAPASGTPAPAPAPAK</sequence>
<evidence type="ECO:0000256" key="1">
    <source>
        <dbReference type="ARBA" id="ARBA00004651"/>
    </source>
</evidence>
<evidence type="ECO:0000256" key="9">
    <source>
        <dbReference type="ARBA" id="ARBA00023136"/>
    </source>
</evidence>
<feature type="region of interest" description="Disordered" evidence="11">
    <location>
        <begin position="100"/>
        <end position="119"/>
    </location>
</feature>
<comment type="function">
    <text evidence="10">Involved in protein export. Participates in an early event of protein translocation.</text>
</comment>
<dbReference type="Proteomes" id="UP001236507">
    <property type="component" value="Unassembled WGS sequence"/>
</dbReference>
<dbReference type="InterPro" id="IPR004692">
    <property type="entry name" value="SecG"/>
</dbReference>
<gene>
    <name evidence="12" type="primary">secG</name>
    <name evidence="12" type="ORF">QM524_09675</name>
</gene>
<protein>
    <recommendedName>
        <fullName evidence="10">Protein-export membrane protein SecG</fullName>
    </recommendedName>
</protein>
<comment type="caution">
    <text evidence="12">The sequence shown here is derived from an EMBL/GenBank/DDBJ whole genome shotgun (WGS) entry which is preliminary data.</text>
</comment>
<evidence type="ECO:0000256" key="5">
    <source>
        <dbReference type="ARBA" id="ARBA00022692"/>
    </source>
</evidence>
<keyword evidence="4 10" id="KW-1003">Cell membrane</keyword>
<dbReference type="RefSeq" id="WP_095164023.1">
    <property type="nucleotide sequence ID" value="NZ_JASHIF010000008.1"/>
</dbReference>
<evidence type="ECO:0000256" key="10">
    <source>
        <dbReference type="RuleBase" id="RU365087"/>
    </source>
</evidence>
<evidence type="ECO:0000256" key="2">
    <source>
        <dbReference type="ARBA" id="ARBA00008445"/>
    </source>
</evidence>
<evidence type="ECO:0000256" key="6">
    <source>
        <dbReference type="ARBA" id="ARBA00022927"/>
    </source>
</evidence>
<evidence type="ECO:0000313" key="12">
    <source>
        <dbReference type="EMBL" id="MDI9859478.1"/>
    </source>
</evidence>
<evidence type="ECO:0000256" key="4">
    <source>
        <dbReference type="ARBA" id="ARBA00022475"/>
    </source>
</evidence>
<dbReference type="NCBIfam" id="TIGR00810">
    <property type="entry name" value="secG"/>
    <property type="match status" value="1"/>
</dbReference>
<keyword evidence="5 10" id="KW-0812">Transmembrane</keyword>
<feature type="transmembrane region" description="Helical" evidence="10">
    <location>
        <begin position="55"/>
        <end position="73"/>
    </location>
</feature>
<keyword evidence="3 10" id="KW-0813">Transport</keyword>
<dbReference type="Pfam" id="PF03840">
    <property type="entry name" value="SecG"/>
    <property type="match status" value="1"/>
</dbReference>
<keyword evidence="8 10" id="KW-0811">Translocation</keyword>
<evidence type="ECO:0000313" key="13">
    <source>
        <dbReference type="Proteomes" id="UP001236507"/>
    </source>
</evidence>
<keyword evidence="9 10" id="KW-0472">Membrane</keyword>
<evidence type="ECO:0000256" key="7">
    <source>
        <dbReference type="ARBA" id="ARBA00022989"/>
    </source>
</evidence>
<keyword evidence="6 10" id="KW-0653">Protein transport</keyword>
<proteinExistence type="inferred from homology"/>
<dbReference type="EMBL" id="JASHIF010000008">
    <property type="protein sequence ID" value="MDI9859478.1"/>
    <property type="molecule type" value="Genomic_DNA"/>
</dbReference>
<accession>A0ABT6Y7E4</accession>
<dbReference type="PANTHER" id="PTHR34182:SF1">
    <property type="entry name" value="PROTEIN-EXPORT MEMBRANE PROTEIN SECG"/>
    <property type="match status" value="1"/>
</dbReference>
<comment type="similarity">
    <text evidence="2 10">Belongs to the SecG family.</text>
</comment>
<dbReference type="PRINTS" id="PR01651">
    <property type="entry name" value="SECGEXPORT"/>
</dbReference>
<comment type="caution">
    <text evidence="10">Lacks conserved residue(s) required for the propagation of feature annotation.</text>
</comment>
<keyword evidence="7 10" id="KW-1133">Transmembrane helix</keyword>
<evidence type="ECO:0000256" key="11">
    <source>
        <dbReference type="SAM" id="MobiDB-lite"/>
    </source>
</evidence>